<dbReference type="PANTHER" id="PTHR11715">
    <property type="entry name" value="GLYCINE CLEAVAGE SYSTEM H PROTEIN"/>
    <property type="match status" value="1"/>
</dbReference>
<dbReference type="CDD" id="cd06848">
    <property type="entry name" value="GCS_H"/>
    <property type="match status" value="1"/>
</dbReference>
<organism evidence="6 7">
    <name type="scientific">miscellaneous Crenarchaeota group-1 archaeon SG8-32-3</name>
    <dbReference type="NCBI Taxonomy" id="1685125"/>
    <lineage>
        <taxon>Archaea</taxon>
        <taxon>Candidatus Bathyarchaeota</taxon>
        <taxon>MCG-1</taxon>
    </lineage>
</organism>
<dbReference type="EMBL" id="LFWV01000006">
    <property type="protein sequence ID" value="KON32278.1"/>
    <property type="molecule type" value="Genomic_DNA"/>
</dbReference>
<dbReference type="HAMAP" id="MF_00272">
    <property type="entry name" value="GcvH"/>
    <property type="match status" value="1"/>
</dbReference>
<keyword evidence="2 3" id="KW-0450">Lipoyl</keyword>
<dbReference type="Gene3D" id="2.40.50.100">
    <property type="match status" value="1"/>
</dbReference>
<dbReference type="PATRIC" id="fig|1685125.3.peg.136"/>
<evidence type="ECO:0000256" key="2">
    <source>
        <dbReference type="ARBA" id="ARBA00022823"/>
    </source>
</evidence>
<protein>
    <recommendedName>
        <fullName evidence="3">Probable glycine cleavage system H protein</fullName>
    </recommendedName>
</protein>
<accession>A0A0M0BUG9</accession>
<comment type="caution">
    <text evidence="6">The sequence shown here is derived from an EMBL/GenBank/DDBJ whole genome shotgun (WGS) entry which is preliminary data.</text>
</comment>
<dbReference type="Proteomes" id="UP000054016">
    <property type="component" value="Unassembled WGS sequence"/>
</dbReference>
<dbReference type="InterPro" id="IPR011053">
    <property type="entry name" value="Single_hybrid_motif"/>
</dbReference>
<dbReference type="NCBIfam" id="TIGR00527">
    <property type="entry name" value="gcvH"/>
    <property type="match status" value="1"/>
</dbReference>
<gene>
    <name evidence="3" type="primary">gcvH</name>
    <name evidence="6" type="ORF">AC478_00670</name>
</gene>
<dbReference type="PANTHER" id="PTHR11715:SF3">
    <property type="entry name" value="GLYCINE CLEAVAGE SYSTEM H PROTEIN-RELATED"/>
    <property type="match status" value="1"/>
</dbReference>
<evidence type="ECO:0000256" key="4">
    <source>
        <dbReference type="PIRSR" id="PIRSR617453-50"/>
    </source>
</evidence>
<name>A0A0M0BUG9_9ARCH</name>
<comment type="function">
    <text evidence="3">The glycine cleavage system catalyzes the degradation of glycine. The H protein shuttles the methylamine group of glycine from the P protein to the T protein.</text>
</comment>
<comment type="subunit">
    <text evidence="3">The glycine cleavage system is composed of four proteins: P, T, L and H.</text>
</comment>
<dbReference type="InterPro" id="IPR017453">
    <property type="entry name" value="GCV_H_sub"/>
</dbReference>
<dbReference type="InterPro" id="IPR000089">
    <property type="entry name" value="Biotin_lipoyl"/>
</dbReference>
<dbReference type="InterPro" id="IPR033753">
    <property type="entry name" value="GCV_H/Fam206"/>
</dbReference>
<evidence type="ECO:0000259" key="5">
    <source>
        <dbReference type="PROSITE" id="PS50968"/>
    </source>
</evidence>
<dbReference type="GO" id="GO:0005960">
    <property type="term" value="C:glycine cleavage complex"/>
    <property type="evidence" value="ECO:0007669"/>
    <property type="project" value="InterPro"/>
</dbReference>
<dbReference type="Pfam" id="PF01597">
    <property type="entry name" value="GCV_H"/>
    <property type="match status" value="1"/>
</dbReference>
<evidence type="ECO:0000313" key="6">
    <source>
        <dbReference type="EMBL" id="KON32278.1"/>
    </source>
</evidence>
<dbReference type="GO" id="GO:0009249">
    <property type="term" value="P:protein lipoylation"/>
    <property type="evidence" value="ECO:0007669"/>
    <property type="project" value="TreeGrafter"/>
</dbReference>
<proteinExistence type="inferred from homology"/>
<dbReference type="AlphaFoldDB" id="A0A0M0BUG9"/>
<dbReference type="SUPFAM" id="SSF51230">
    <property type="entry name" value="Single hybrid motif"/>
    <property type="match status" value="1"/>
</dbReference>
<evidence type="ECO:0000256" key="3">
    <source>
        <dbReference type="HAMAP-Rule" id="MF_00272"/>
    </source>
</evidence>
<feature type="domain" description="Lipoyl-binding" evidence="5">
    <location>
        <begin position="28"/>
        <end position="110"/>
    </location>
</feature>
<dbReference type="NCBIfam" id="NF002270">
    <property type="entry name" value="PRK01202.1"/>
    <property type="match status" value="1"/>
</dbReference>
<sequence length="136" mass="15262">MVKVENFEVPEGLYYSNDFAWVKVEGDKVRMGITDYAQKQLREIVYAELPEAGTEVQQNEPYGTLESVKAVSDLVAAVSGTVEEVNSEVQSQPELLNEDPYVKGWLVVVKPANLQAELADLMNFDKAVEWHKNQGK</sequence>
<feature type="modified residue" description="N6-lipoyllysine" evidence="3 4">
    <location>
        <position position="69"/>
    </location>
</feature>
<reference evidence="7" key="1">
    <citation type="submission" date="2015-06" db="EMBL/GenBank/DDBJ databases">
        <title>New insights into the roles of widespread benthic archaea in carbon and nitrogen cycling.</title>
        <authorList>
            <person name="Lazar C.S."/>
            <person name="Baker B.J."/>
            <person name="Seitz K.W."/>
            <person name="Hyde A.S."/>
            <person name="Dick G.J."/>
            <person name="Hinrichs K.-U."/>
            <person name="Teske A.P."/>
        </authorList>
    </citation>
    <scope>NUCLEOTIDE SEQUENCE [LARGE SCALE GENOMIC DNA]</scope>
</reference>
<dbReference type="GO" id="GO:0019464">
    <property type="term" value="P:glycine decarboxylation via glycine cleavage system"/>
    <property type="evidence" value="ECO:0007669"/>
    <property type="project" value="UniProtKB-UniRule"/>
</dbReference>
<dbReference type="InterPro" id="IPR002930">
    <property type="entry name" value="GCV_H"/>
</dbReference>
<comment type="similarity">
    <text evidence="1 3">Belongs to the GcvH family.</text>
</comment>
<evidence type="ECO:0000313" key="7">
    <source>
        <dbReference type="Proteomes" id="UP000054016"/>
    </source>
</evidence>
<evidence type="ECO:0000256" key="1">
    <source>
        <dbReference type="ARBA" id="ARBA00009249"/>
    </source>
</evidence>
<dbReference type="PROSITE" id="PS50968">
    <property type="entry name" value="BIOTINYL_LIPOYL"/>
    <property type="match status" value="1"/>
</dbReference>
<dbReference type="GO" id="GO:0005829">
    <property type="term" value="C:cytosol"/>
    <property type="evidence" value="ECO:0007669"/>
    <property type="project" value="TreeGrafter"/>
</dbReference>
<comment type="cofactor">
    <cofactor evidence="3">
        <name>(R)-lipoate</name>
        <dbReference type="ChEBI" id="CHEBI:83088"/>
    </cofactor>
    <text evidence="3">Binds 1 lipoyl cofactor covalently.</text>
</comment>